<dbReference type="SUPFAM" id="SSF54427">
    <property type="entry name" value="NTF2-like"/>
    <property type="match status" value="1"/>
</dbReference>
<sequence length="107" mass="11976">MYLPKVIENLVKAQNDLDSSGYANCFSEAAVVFDEGRKRIGRNEITQWITKANESYKTVMKPISFEEKETESILKAEISGTFPGSPFVLLYHLQITDGLITSLNITA</sequence>
<dbReference type="eggNOG" id="COG3631">
    <property type="taxonomic scope" value="Bacteria"/>
</dbReference>
<dbReference type="InterPro" id="IPR032710">
    <property type="entry name" value="NTF2-like_dom_sf"/>
</dbReference>
<accession>F4C6D5</accession>
<dbReference type="KEGG" id="shg:Sph21_4851"/>
<proteinExistence type="predicted"/>
<evidence type="ECO:0000313" key="1">
    <source>
        <dbReference type="EMBL" id="ADZ81358.1"/>
    </source>
</evidence>
<dbReference type="AlphaFoldDB" id="F4C6D5"/>
<dbReference type="Gene3D" id="3.10.450.50">
    <property type="match status" value="1"/>
</dbReference>
<dbReference type="OrthoDB" id="8684708at2"/>
<name>F4C6D5_SPHS2</name>
<dbReference type="HOGENOM" id="CLU_148715_1_0_10"/>
<dbReference type="PATRIC" id="fig|743722.3.peg.5148"/>
<protein>
    <recommendedName>
        <fullName evidence="2">Nuclear transport factor 2 family protein</fullName>
    </recommendedName>
</protein>
<dbReference type="EMBL" id="CP002584">
    <property type="protein sequence ID" value="ADZ81358.1"/>
    <property type="molecule type" value="Genomic_DNA"/>
</dbReference>
<gene>
    <name evidence="1" type="ordered locus">Sph21_4851</name>
</gene>
<dbReference type="STRING" id="743722.Sph21_4851"/>
<organism evidence="1">
    <name type="scientific">Sphingobacterium sp. (strain 21)</name>
    <dbReference type="NCBI Taxonomy" id="743722"/>
    <lineage>
        <taxon>Bacteria</taxon>
        <taxon>Pseudomonadati</taxon>
        <taxon>Bacteroidota</taxon>
        <taxon>Sphingobacteriia</taxon>
        <taxon>Sphingobacteriales</taxon>
        <taxon>Sphingobacteriaceae</taxon>
        <taxon>Sphingobacterium</taxon>
    </lineage>
</organism>
<evidence type="ECO:0008006" key="2">
    <source>
        <dbReference type="Google" id="ProtNLM"/>
    </source>
</evidence>
<reference evidence="1" key="1">
    <citation type="submission" date="2011-03" db="EMBL/GenBank/DDBJ databases">
        <title>Complete sequence of Sphingobacterium sp. 21.</title>
        <authorList>
            <consortium name="US DOE Joint Genome Institute"/>
            <person name="Lucas S."/>
            <person name="Copeland A."/>
            <person name="Lapidus A."/>
            <person name="Cheng J.-F."/>
            <person name="Goodwin L."/>
            <person name="Pitluck S."/>
            <person name="Davenport K."/>
            <person name="Detter J.C."/>
            <person name="Han C."/>
            <person name="Tapia R."/>
            <person name="Land M."/>
            <person name="Hauser L."/>
            <person name="Kyrpides N."/>
            <person name="Ivanova N."/>
            <person name="Ovchinnikova G."/>
            <person name="Pagani I."/>
            <person name="Siebers A.K."/>
            <person name="Allgaier M."/>
            <person name="Thelen M.P."/>
            <person name="Hugenholtz P."/>
            <person name="Woyke T."/>
        </authorList>
    </citation>
    <scope>NUCLEOTIDE SEQUENCE</scope>
    <source>
        <strain evidence="1">21</strain>
    </source>
</reference>